<feature type="domain" description="HTH tetR-type" evidence="5">
    <location>
        <begin position="15"/>
        <end position="75"/>
    </location>
</feature>
<dbReference type="PROSITE" id="PS01081">
    <property type="entry name" value="HTH_TETR_1"/>
    <property type="match status" value="1"/>
</dbReference>
<dbReference type="PANTHER" id="PTHR47506:SF3">
    <property type="entry name" value="HTH-TYPE TRANSCRIPTIONAL REGULATOR LMRA"/>
    <property type="match status" value="1"/>
</dbReference>
<name>A0A7H0LEV7_9SPHN</name>
<keyword evidence="2 4" id="KW-0238">DNA-binding</keyword>
<evidence type="ECO:0000256" key="2">
    <source>
        <dbReference type="ARBA" id="ARBA00023125"/>
    </source>
</evidence>
<dbReference type="InterPro" id="IPR036271">
    <property type="entry name" value="Tet_transcr_reg_TetR-rel_C_sf"/>
</dbReference>
<evidence type="ECO:0000256" key="1">
    <source>
        <dbReference type="ARBA" id="ARBA00023015"/>
    </source>
</evidence>
<evidence type="ECO:0000313" key="6">
    <source>
        <dbReference type="EMBL" id="QNQ08210.1"/>
    </source>
</evidence>
<proteinExistence type="predicted"/>
<dbReference type="PRINTS" id="PR00455">
    <property type="entry name" value="HTHTETR"/>
</dbReference>
<dbReference type="GO" id="GO:0003677">
    <property type="term" value="F:DNA binding"/>
    <property type="evidence" value="ECO:0007669"/>
    <property type="project" value="UniProtKB-UniRule"/>
</dbReference>
<dbReference type="RefSeq" id="WP_187760539.1">
    <property type="nucleotide sequence ID" value="NZ_CP061038.1"/>
</dbReference>
<dbReference type="Proteomes" id="UP000516148">
    <property type="component" value="Chromosome"/>
</dbReference>
<organism evidence="6 7">
    <name type="scientific">Sphingomonas alpina</name>
    <dbReference type="NCBI Taxonomy" id="653931"/>
    <lineage>
        <taxon>Bacteria</taxon>
        <taxon>Pseudomonadati</taxon>
        <taxon>Pseudomonadota</taxon>
        <taxon>Alphaproteobacteria</taxon>
        <taxon>Sphingomonadales</taxon>
        <taxon>Sphingomonadaceae</taxon>
        <taxon>Sphingomonas</taxon>
    </lineage>
</organism>
<keyword evidence="1" id="KW-0805">Transcription regulation</keyword>
<protein>
    <submittedName>
        <fullName evidence="6">TetR/AcrR family transcriptional regulator</fullName>
    </submittedName>
</protein>
<dbReference type="Pfam" id="PF21993">
    <property type="entry name" value="TetR_C_13_2"/>
    <property type="match status" value="1"/>
</dbReference>
<evidence type="ECO:0000256" key="3">
    <source>
        <dbReference type="ARBA" id="ARBA00023163"/>
    </source>
</evidence>
<accession>A0A7H0LEV7</accession>
<dbReference type="SUPFAM" id="SSF46689">
    <property type="entry name" value="Homeodomain-like"/>
    <property type="match status" value="1"/>
</dbReference>
<dbReference type="PANTHER" id="PTHR47506">
    <property type="entry name" value="TRANSCRIPTIONAL REGULATORY PROTEIN"/>
    <property type="match status" value="1"/>
</dbReference>
<dbReference type="Pfam" id="PF00440">
    <property type="entry name" value="TetR_N"/>
    <property type="match status" value="1"/>
</dbReference>
<dbReference type="InterPro" id="IPR001647">
    <property type="entry name" value="HTH_TetR"/>
</dbReference>
<dbReference type="PROSITE" id="PS50977">
    <property type="entry name" value="HTH_TETR_2"/>
    <property type="match status" value="1"/>
</dbReference>
<gene>
    <name evidence="6" type="ORF">H3Z74_15730</name>
</gene>
<dbReference type="InterPro" id="IPR023772">
    <property type="entry name" value="DNA-bd_HTH_TetR-type_CS"/>
</dbReference>
<evidence type="ECO:0000256" key="4">
    <source>
        <dbReference type="PROSITE-ProRule" id="PRU00335"/>
    </source>
</evidence>
<evidence type="ECO:0000313" key="7">
    <source>
        <dbReference type="Proteomes" id="UP000516148"/>
    </source>
</evidence>
<evidence type="ECO:0000259" key="5">
    <source>
        <dbReference type="PROSITE" id="PS50977"/>
    </source>
</evidence>
<keyword evidence="3" id="KW-0804">Transcription</keyword>
<dbReference type="InterPro" id="IPR054156">
    <property type="entry name" value="YxaF_TetR_C"/>
</dbReference>
<feature type="DNA-binding region" description="H-T-H motif" evidence="4">
    <location>
        <begin position="38"/>
        <end position="57"/>
    </location>
</feature>
<dbReference type="InterPro" id="IPR009057">
    <property type="entry name" value="Homeodomain-like_sf"/>
</dbReference>
<dbReference type="SUPFAM" id="SSF48498">
    <property type="entry name" value="Tetracyclin repressor-like, C-terminal domain"/>
    <property type="match status" value="1"/>
</dbReference>
<dbReference type="KEGG" id="spap:H3Z74_15730"/>
<sequence length="213" mass="22327">MVRAERAKFRKNDPAGMRKRVIDAAASAFQTQGYGATSMHDVVRAAAVTGGALYHHFPTKKDLALAVVAERVSGEIAATWIAAVDSAPSGAEGIVGVFEETADALDRQGSVSGCPLGNLALELSLADDGLRRAVEGEYRAWQDAIAVRLDHDERAGRADFAAGDAAGWADTVVAMFTGAMSIAKARQDATALRACARRLRAMMGLPAGRADQG</sequence>
<reference evidence="6 7" key="1">
    <citation type="submission" date="2020-09" db="EMBL/GenBank/DDBJ databases">
        <title>Sphingomonas sp., a new species isolated from pork steak.</title>
        <authorList>
            <person name="Heidler von Heilborn D."/>
        </authorList>
    </citation>
    <scope>NUCLEOTIDE SEQUENCE [LARGE SCALE GENOMIC DNA]</scope>
    <source>
        <strain evidence="7">S8-3T</strain>
    </source>
</reference>
<dbReference type="EMBL" id="CP061038">
    <property type="protein sequence ID" value="QNQ08210.1"/>
    <property type="molecule type" value="Genomic_DNA"/>
</dbReference>
<keyword evidence="7" id="KW-1185">Reference proteome</keyword>
<dbReference type="Gene3D" id="1.10.357.10">
    <property type="entry name" value="Tetracycline Repressor, domain 2"/>
    <property type="match status" value="1"/>
</dbReference>
<dbReference type="AlphaFoldDB" id="A0A7H0LEV7"/>